<evidence type="ECO:0000313" key="5">
    <source>
        <dbReference type="Proteomes" id="UP001648503"/>
    </source>
</evidence>
<evidence type="ECO:0000256" key="3">
    <source>
        <dbReference type="SAM" id="Coils"/>
    </source>
</evidence>
<keyword evidence="2" id="KW-0143">Chaperone</keyword>
<organism evidence="4 5">
    <name type="scientific">Batrachochytrium salamandrivorans</name>
    <dbReference type="NCBI Taxonomy" id="1357716"/>
    <lineage>
        <taxon>Eukaryota</taxon>
        <taxon>Fungi</taxon>
        <taxon>Fungi incertae sedis</taxon>
        <taxon>Chytridiomycota</taxon>
        <taxon>Chytridiomycota incertae sedis</taxon>
        <taxon>Chytridiomycetes</taxon>
        <taxon>Rhizophydiales</taxon>
        <taxon>Rhizophydiales incertae sedis</taxon>
        <taxon>Batrachochytrium</taxon>
    </lineage>
</organism>
<comment type="caution">
    <text evidence="4">The sequence shown here is derived from an EMBL/GenBank/DDBJ whole genome shotgun (WGS) entry which is preliminary data.</text>
</comment>
<feature type="coiled-coil region" evidence="3">
    <location>
        <begin position="88"/>
        <end position="115"/>
    </location>
</feature>
<dbReference type="InterPro" id="IPR009053">
    <property type="entry name" value="Prefoldin"/>
</dbReference>
<feature type="coiled-coil region" evidence="3">
    <location>
        <begin position="17"/>
        <end position="51"/>
    </location>
</feature>
<name>A0ABQ8EV89_9FUNG</name>
<dbReference type="Proteomes" id="UP001648503">
    <property type="component" value="Unassembled WGS sequence"/>
</dbReference>
<protein>
    <recommendedName>
        <fullName evidence="6">Prefoldin subunit 2</fullName>
    </recommendedName>
</protein>
<dbReference type="SUPFAM" id="SSF46579">
    <property type="entry name" value="Prefoldin"/>
    <property type="match status" value="1"/>
</dbReference>
<sequence>MSTVSSSSAAPAAKVSDQEINAKLNSMKQELRAISEKIGELELEREEHQLVIDTMAPLVGDRKCFRLVGGVLVERTVKDVLPVVQSNMDSINALIKQLATNYKKLEGDAESFKQKNTPKVKA</sequence>
<dbReference type="CDD" id="cd23163">
    <property type="entry name" value="Prefoldin_2"/>
    <property type="match status" value="1"/>
</dbReference>
<proteinExistence type="inferred from homology"/>
<comment type="similarity">
    <text evidence="1">Belongs to the prefoldin subunit beta family.</text>
</comment>
<keyword evidence="3" id="KW-0175">Coiled coil</keyword>
<dbReference type="InterPro" id="IPR027235">
    <property type="entry name" value="PFD2"/>
</dbReference>
<keyword evidence="5" id="KW-1185">Reference proteome</keyword>
<evidence type="ECO:0008006" key="6">
    <source>
        <dbReference type="Google" id="ProtNLM"/>
    </source>
</evidence>
<dbReference type="Gene3D" id="1.10.287.370">
    <property type="match status" value="1"/>
</dbReference>
<dbReference type="PANTHER" id="PTHR13303">
    <property type="entry name" value="PREFOLDIN SUBUNIT 2"/>
    <property type="match status" value="1"/>
</dbReference>
<gene>
    <name evidence="4" type="ORF">BASA50_001063</name>
</gene>
<accession>A0ABQ8EV89</accession>
<dbReference type="EMBL" id="JAFCIX010000579">
    <property type="protein sequence ID" value="KAH6585728.1"/>
    <property type="molecule type" value="Genomic_DNA"/>
</dbReference>
<dbReference type="InterPro" id="IPR002777">
    <property type="entry name" value="PFD_beta-like"/>
</dbReference>
<evidence type="ECO:0000256" key="2">
    <source>
        <dbReference type="ARBA" id="ARBA00023186"/>
    </source>
</evidence>
<evidence type="ECO:0000256" key="1">
    <source>
        <dbReference type="ARBA" id="ARBA00008045"/>
    </source>
</evidence>
<reference evidence="4 5" key="1">
    <citation type="submission" date="2021-02" db="EMBL/GenBank/DDBJ databases">
        <title>Variation within the Batrachochytrium salamandrivorans European outbreak.</title>
        <authorList>
            <person name="Kelly M."/>
            <person name="Pasmans F."/>
            <person name="Shea T.P."/>
            <person name="Munoz J.F."/>
            <person name="Carranza S."/>
            <person name="Cuomo C.A."/>
            <person name="Martel A."/>
        </authorList>
    </citation>
    <scope>NUCLEOTIDE SEQUENCE [LARGE SCALE GENOMIC DNA]</scope>
    <source>
        <strain evidence="4 5">AMFP18/2</strain>
    </source>
</reference>
<evidence type="ECO:0000313" key="4">
    <source>
        <dbReference type="EMBL" id="KAH6585728.1"/>
    </source>
</evidence>
<dbReference type="Pfam" id="PF01920">
    <property type="entry name" value="Prefoldin_2"/>
    <property type="match status" value="1"/>
</dbReference>